<protein>
    <submittedName>
        <fullName evidence="5">Integration host factor subunit alpha</fullName>
    </submittedName>
</protein>
<comment type="similarity">
    <text evidence="1">Belongs to the bacterial histone-like protein family.</text>
</comment>
<sequence>MTRTSTKTSKTTRSTATRSTAAKTTRKPAAKSTLPKTRKSSAAATPAADAPEAVVVQESVPVSDLGELKKVELIEMIVERTGVKKRDAKPTIEAALQILGEALAEGRELNLQPLGKIRVNRMKKLSSARVMTCKVRQTIKEETTEPEPLAEAAE</sequence>
<evidence type="ECO:0000313" key="4">
    <source>
        <dbReference type="EMBL" id="CUH69596.1"/>
    </source>
</evidence>
<dbReference type="EMBL" id="CYSB01000040">
    <property type="protein sequence ID" value="CUH69596.1"/>
    <property type="molecule type" value="Genomic_DNA"/>
</dbReference>
<evidence type="ECO:0000313" key="7">
    <source>
        <dbReference type="Proteomes" id="UP000051887"/>
    </source>
</evidence>
<name>A0A0P1FMX3_9RHOB</name>
<evidence type="ECO:0000313" key="5">
    <source>
        <dbReference type="EMBL" id="CUH72999.1"/>
    </source>
</evidence>
<dbReference type="InterPro" id="IPR010992">
    <property type="entry name" value="IHF-like_DNA-bd_dom_sf"/>
</dbReference>
<organism evidence="5 7">
    <name type="scientific">Thalassovita autumnalis</name>
    <dbReference type="NCBI Taxonomy" id="2072972"/>
    <lineage>
        <taxon>Bacteria</taxon>
        <taxon>Pseudomonadati</taxon>
        <taxon>Pseudomonadota</taxon>
        <taxon>Alphaproteobacteria</taxon>
        <taxon>Rhodobacterales</taxon>
        <taxon>Roseobacteraceae</taxon>
        <taxon>Thalassovita</taxon>
    </lineage>
</organism>
<feature type="compositionally biased region" description="Low complexity" evidence="3">
    <location>
        <begin position="42"/>
        <end position="52"/>
    </location>
</feature>
<dbReference type="Gene3D" id="4.10.520.10">
    <property type="entry name" value="IHF-like DNA-binding proteins"/>
    <property type="match status" value="1"/>
</dbReference>
<evidence type="ECO:0000256" key="1">
    <source>
        <dbReference type="ARBA" id="ARBA00010529"/>
    </source>
</evidence>
<dbReference type="GO" id="GO:0003677">
    <property type="term" value="F:DNA binding"/>
    <property type="evidence" value="ECO:0007669"/>
    <property type="project" value="UniProtKB-KW"/>
</dbReference>
<keyword evidence="6" id="KW-1185">Reference proteome</keyword>
<evidence type="ECO:0000256" key="3">
    <source>
        <dbReference type="SAM" id="MobiDB-lite"/>
    </source>
</evidence>
<gene>
    <name evidence="4" type="ORF">TL5118_03565</name>
    <name evidence="5" type="ORF">TL5120_02805</name>
</gene>
<dbReference type="InterPro" id="IPR000119">
    <property type="entry name" value="Hist_DNA-bd"/>
</dbReference>
<feature type="region of interest" description="Disordered" evidence="3">
    <location>
        <begin position="1"/>
        <end position="52"/>
    </location>
</feature>
<dbReference type="OrthoDB" id="7873378at2"/>
<keyword evidence="2" id="KW-0238">DNA-binding</keyword>
<dbReference type="EMBL" id="CYSC01000035">
    <property type="protein sequence ID" value="CUH72999.1"/>
    <property type="molecule type" value="Genomic_DNA"/>
</dbReference>
<reference evidence="5 7" key="1">
    <citation type="submission" date="2015-09" db="EMBL/GenBank/DDBJ databases">
        <authorList>
            <consortium name="Swine Surveillance"/>
        </authorList>
    </citation>
    <scope>NUCLEOTIDE SEQUENCE [LARGE SCALE GENOMIC DNA]</scope>
    <source>
        <strain evidence="5 7">5120</strain>
    </source>
</reference>
<evidence type="ECO:0000313" key="6">
    <source>
        <dbReference type="Proteomes" id="UP000051086"/>
    </source>
</evidence>
<dbReference type="AlphaFoldDB" id="A0A0P1FMX3"/>
<evidence type="ECO:0000256" key="2">
    <source>
        <dbReference type="ARBA" id="ARBA00023125"/>
    </source>
</evidence>
<feature type="compositionally biased region" description="Low complexity" evidence="3">
    <location>
        <begin position="1"/>
        <end position="23"/>
    </location>
</feature>
<reference evidence="4 6" key="2">
    <citation type="submission" date="2015-09" db="EMBL/GenBank/DDBJ databases">
        <authorList>
            <person name="Rodrigo-Torres L."/>
            <person name="Arahal D.R."/>
        </authorList>
    </citation>
    <scope>NUCLEOTIDE SEQUENCE [LARGE SCALE GENOMIC DNA]</scope>
    <source>
        <strain evidence="4 6">CECT 5118</strain>
    </source>
</reference>
<dbReference type="Proteomes" id="UP000051887">
    <property type="component" value="Unassembled WGS sequence"/>
</dbReference>
<dbReference type="Proteomes" id="UP000051086">
    <property type="component" value="Unassembled WGS sequence"/>
</dbReference>
<proteinExistence type="inferred from homology"/>
<accession>A0A0P1FMX3</accession>
<dbReference type="GO" id="GO:0030527">
    <property type="term" value="F:structural constituent of chromatin"/>
    <property type="evidence" value="ECO:0007669"/>
    <property type="project" value="InterPro"/>
</dbReference>
<dbReference type="Pfam" id="PF00216">
    <property type="entry name" value="Bac_DNA_binding"/>
    <property type="match status" value="1"/>
</dbReference>
<dbReference type="RefSeq" id="WP_082626330.1">
    <property type="nucleotide sequence ID" value="NZ_CYSB01000040.1"/>
</dbReference>
<dbReference type="SUPFAM" id="SSF47729">
    <property type="entry name" value="IHF-like DNA-binding proteins"/>
    <property type="match status" value="1"/>
</dbReference>